<dbReference type="InterPro" id="IPR013325">
    <property type="entry name" value="RNA_pol_sigma_r2"/>
</dbReference>
<keyword evidence="6" id="KW-0548">Nucleotidyltransferase</keyword>
<keyword evidence="2" id="KW-0731">Sigma factor</keyword>
<dbReference type="InterPro" id="IPR016371">
    <property type="entry name" value="RNA_pol_sigma-H_factor"/>
</dbReference>
<dbReference type="PANTHER" id="PTHR30385:SF1">
    <property type="entry name" value="RNA POLYMERASE SIGMA-H FACTOR"/>
    <property type="match status" value="1"/>
</dbReference>
<dbReference type="NCBIfam" id="TIGR02937">
    <property type="entry name" value="sigma70-ECF"/>
    <property type="match status" value="1"/>
</dbReference>
<dbReference type="SUPFAM" id="SSF88659">
    <property type="entry name" value="Sigma3 and sigma4 domains of RNA polymerase sigma factors"/>
    <property type="match status" value="1"/>
</dbReference>
<dbReference type="PROSITE" id="PS00622">
    <property type="entry name" value="HTH_LUXR_1"/>
    <property type="match status" value="1"/>
</dbReference>
<keyword evidence="6" id="KW-0808">Transferase</keyword>
<dbReference type="Gene3D" id="1.10.10.10">
    <property type="entry name" value="Winged helix-like DNA-binding domain superfamily/Winged helix DNA-binding domain"/>
    <property type="match status" value="1"/>
</dbReference>
<dbReference type="Pfam" id="PF08281">
    <property type="entry name" value="Sigma70_r4_2"/>
    <property type="match status" value="1"/>
</dbReference>
<dbReference type="InterPro" id="IPR014284">
    <property type="entry name" value="RNA_pol_sigma-70_dom"/>
</dbReference>
<evidence type="ECO:0000313" key="7">
    <source>
        <dbReference type="Proteomes" id="UP000290273"/>
    </source>
</evidence>
<dbReference type="PIRSF" id="PIRSF002939">
    <property type="entry name" value="RNA_polymerase_sigma-H_factor"/>
    <property type="match status" value="1"/>
</dbReference>
<name>A0ABY0ET52_CLOTA</name>
<keyword evidence="4" id="KW-0804">Transcription</keyword>
<organism evidence="6 7">
    <name type="scientific">Clostridium tetani</name>
    <dbReference type="NCBI Taxonomy" id="1513"/>
    <lineage>
        <taxon>Bacteria</taxon>
        <taxon>Bacillati</taxon>
        <taxon>Bacillota</taxon>
        <taxon>Clostridia</taxon>
        <taxon>Eubacteriales</taxon>
        <taxon>Clostridiaceae</taxon>
        <taxon>Clostridium</taxon>
    </lineage>
</organism>
<comment type="caution">
    <text evidence="6">The sequence shown here is derived from an EMBL/GenBank/DDBJ whole genome shotgun (WGS) entry which is preliminary data.</text>
</comment>
<evidence type="ECO:0000313" key="6">
    <source>
        <dbReference type="EMBL" id="RXI58930.1"/>
    </source>
</evidence>
<dbReference type="InterPro" id="IPR013249">
    <property type="entry name" value="RNA_pol_sigma70_r4_t2"/>
</dbReference>
<dbReference type="InterPro" id="IPR036388">
    <property type="entry name" value="WH-like_DNA-bd_sf"/>
</dbReference>
<dbReference type="PANTHER" id="PTHR30385">
    <property type="entry name" value="SIGMA FACTOR F FLAGELLAR"/>
    <property type="match status" value="1"/>
</dbReference>
<proteinExistence type="predicted"/>
<dbReference type="InterPro" id="IPR007627">
    <property type="entry name" value="RNA_pol_sigma70_r2"/>
</dbReference>
<dbReference type="InterPro" id="IPR000792">
    <property type="entry name" value="Tscrpt_reg_LuxR_C"/>
</dbReference>
<evidence type="ECO:0000256" key="1">
    <source>
        <dbReference type="ARBA" id="ARBA00023015"/>
    </source>
</evidence>
<dbReference type="NCBIfam" id="NF006147">
    <property type="entry name" value="PRK08295.1-4"/>
    <property type="match status" value="1"/>
</dbReference>
<dbReference type="NCBIfam" id="NF006148">
    <property type="entry name" value="PRK08295.1-5"/>
    <property type="match status" value="1"/>
</dbReference>
<dbReference type="GO" id="GO:0003899">
    <property type="term" value="F:DNA-directed RNA polymerase activity"/>
    <property type="evidence" value="ECO:0007669"/>
    <property type="project" value="UniProtKB-EC"/>
</dbReference>
<reference evidence="6 7" key="1">
    <citation type="submission" date="2018-06" db="EMBL/GenBank/DDBJ databases">
        <title>Genome conservation of Clostridium tetani.</title>
        <authorList>
            <person name="Bruggemann H."/>
            <person name="Popoff M.R."/>
        </authorList>
    </citation>
    <scope>NUCLEOTIDE SEQUENCE [LARGE SCALE GENOMIC DNA]</scope>
    <source>
        <strain evidence="6 7">63.05</strain>
    </source>
</reference>
<dbReference type="Pfam" id="PF04542">
    <property type="entry name" value="Sigma70_r2"/>
    <property type="match status" value="1"/>
</dbReference>
<keyword evidence="1" id="KW-0805">Transcription regulation</keyword>
<dbReference type="EMBL" id="QMAU01000011">
    <property type="protein sequence ID" value="RXI58930.1"/>
    <property type="molecule type" value="Genomic_DNA"/>
</dbReference>
<dbReference type="InterPro" id="IPR014218">
    <property type="entry name" value="RNA_pol_sigma-H"/>
</dbReference>
<keyword evidence="3" id="KW-0238">DNA-binding</keyword>
<evidence type="ECO:0000256" key="4">
    <source>
        <dbReference type="ARBA" id="ARBA00023163"/>
    </source>
</evidence>
<protein>
    <submittedName>
        <fullName evidence="6">RNA polymerase sporulation sigma factor SigH</fullName>
        <ecNumber evidence="6">2.7.7.6</ecNumber>
    </submittedName>
</protein>
<dbReference type="InterPro" id="IPR013324">
    <property type="entry name" value="RNA_pol_sigma_r3/r4-like"/>
</dbReference>
<evidence type="ECO:0000256" key="3">
    <source>
        <dbReference type="ARBA" id="ARBA00023125"/>
    </source>
</evidence>
<dbReference type="EC" id="2.7.7.6" evidence="6"/>
<dbReference type="NCBIfam" id="NF006145">
    <property type="entry name" value="PRK08295.1-2"/>
    <property type="match status" value="1"/>
</dbReference>
<sequence>MGKGVKKENKIAFKNMLDEEVVLEAKEGNIRAQEYLINKYKNFVKAKAKSYFLIGADREDIYQEGMIGLYKAIRDFRTDRLASFKAFAELCITRQIITAIKTATRQKHIPLNTYISLNKPIYDDESDRTLMDVLSEAKVSDPEELVISREEIGCIQNEMEEVLSALEMEVLMSYIDGKSYQEIACDLDRHAKSIDNALQRVKRKLEKFLNSR</sequence>
<evidence type="ECO:0000259" key="5">
    <source>
        <dbReference type="PROSITE" id="PS00622"/>
    </source>
</evidence>
<dbReference type="SUPFAM" id="SSF88946">
    <property type="entry name" value="Sigma2 domain of RNA polymerase sigma factors"/>
    <property type="match status" value="1"/>
</dbReference>
<dbReference type="Proteomes" id="UP000290273">
    <property type="component" value="Unassembled WGS sequence"/>
</dbReference>
<evidence type="ECO:0000256" key="2">
    <source>
        <dbReference type="ARBA" id="ARBA00023082"/>
    </source>
</evidence>
<accession>A0ABY0ET52</accession>
<gene>
    <name evidence="6" type="ORF">DP131_00695</name>
</gene>
<feature type="domain" description="HTH luxR-type" evidence="5">
    <location>
        <begin position="177"/>
        <end position="204"/>
    </location>
</feature>
<dbReference type="Gene3D" id="1.20.120.1810">
    <property type="match status" value="1"/>
</dbReference>
<dbReference type="NCBIfam" id="TIGR02859">
    <property type="entry name" value="spore_sigH"/>
    <property type="match status" value="1"/>
</dbReference>